<feature type="transmembrane region" description="Helical" evidence="6">
    <location>
        <begin position="48"/>
        <end position="66"/>
    </location>
</feature>
<feature type="transmembrane region" description="Helical" evidence="6">
    <location>
        <begin position="208"/>
        <end position="227"/>
    </location>
</feature>
<dbReference type="InterPro" id="IPR036259">
    <property type="entry name" value="MFS_trans_sf"/>
</dbReference>
<feature type="transmembrane region" description="Helical" evidence="6">
    <location>
        <begin position="318"/>
        <end position="342"/>
    </location>
</feature>
<dbReference type="PANTHER" id="PTHR23501:SF199">
    <property type="entry name" value="MFS EFFLUX TRANSPORTER INPD-RELATED"/>
    <property type="match status" value="1"/>
</dbReference>
<dbReference type="FunFam" id="1.20.1250.20:FF:000196">
    <property type="entry name" value="MFS toxin efflux pump (AflT)"/>
    <property type="match status" value="1"/>
</dbReference>
<organism evidence="8">
    <name type="scientific">Talaromyces marneffei PM1</name>
    <dbReference type="NCBI Taxonomy" id="1077442"/>
    <lineage>
        <taxon>Eukaryota</taxon>
        <taxon>Fungi</taxon>
        <taxon>Dikarya</taxon>
        <taxon>Ascomycota</taxon>
        <taxon>Pezizomycotina</taxon>
        <taxon>Eurotiomycetes</taxon>
        <taxon>Eurotiomycetidae</taxon>
        <taxon>Eurotiales</taxon>
        <taxon>Trichocomaceae</taxon>
        <taxon>Talaromyces</taxon>
        <taxon>Talaromyces sect. Talaromyces</taxon>
    </lineage>
</organism>
<dbReference type="Gene3D" id="1.20.1250.20">
    <property type="entry name" value="MFS general substrate transporter like domains"/>
    <property type="match status" value="1"/>
</dbReference>
<dbReference type="InterPro" id="IPR020846">
    <property type="entry name" value="MFS_dom"/>
</dbReference>
<evidence type="ECO:0000256" key="6">
    <source>
        <dbReference type="SAM" id="Phobius"/>
    </source>
</evidence>
<dbReference type="AlphaFoldDB" id="A0A093VKR2"/>
<feature type="transmembrane region" description="Helical" evidence="6">
    <location>
        <begin position="280"/>
        <end position="297"/>
    </location>
</feature>
<feature type="transmembrane region" description="Helical" evidence="6">
    <location>
        <begin position="116"/>
        <end position="135"/>
    </location>
</feature>
<feature type="transmembrane region" description="Helical" evidence="6">
    <location>
        <begin position="354"/>
        <end position="374"/>
    </location>
</feature>
<protein>
    <submittedName>
        <fullName evidence="8">Putative HC-toxin efflux carrier TOXA</fullName>
    </submittedName>
</protein>
<feature type="transmembrane region" description="Helical" evidence="6">
    <location>
        <begin position="247"/>
        <end position="268"/>
    </location>
</feature>
<dbReference type="PROSITE" id="PS50850">
    <property type="entry name" value="MFS"/>
    <property type="match status" value="1"/>
</dbReference>
<dbReference type="Pfam" id="PF07690">
    <property type="entry name" value="MFS_1"/>
    <property type="match status" value="1"/>
</dbReference>
<accession>A0A093VKR2</accession>
<reference evidence="8" key="1">
    <citation type="journal article" date="2014" name="PLoS Genet.">
        <title>Signature Gene Expression Reveals Novel Clues to the Molecular Mechanisms of Dimorphic Transition in Penicillium marneffei.</title>
        <authorList>
            <person name="Yang E."/>
            <person name="Wang G."/>
            <person name="Cai J."/>
            <person name="Woo P.C."/>
            <person name="Lau S.K."/>
            <person name="Yuen K.-Y."/>
            <person name="Chow W.-N."/>
            <person name="Lin X."/>
        </authorList>
    </citation>
    <scope>NUCLEOTIDE SEQUENCE [LARGE SCALE GENOMIC DNA]</scope>
    <source>
        <strain evidence="8">PM1</strain>
    </source>
</reference>
<feature type="domain" description="Major facilitator superfamily (MFS) profile" evidence="7">
    <location>
        <begin position="51"/>
        <end position="541"/>
    </location>
</feature>
<feature type="transmembrane region" description="Helical" evidence="6">
    <location>
        <begin position="86"/>
        <end position="104"/>
    </location>
</feature>
<evidence type="ECO:0000256" key="4">
    <source>
        <dbReference type="ARBA" id="ARBA00023136"/>
    </source>
</evidence>
<dbReference type="SUPFAM" id="SSF103473">
    <property type="entry name" value="MFS general substrate transporter"/>
    <property type="match status" value="1"/>
</dbReference>
<dbReference type="InterPro" id="IPR011701">
    <property type="entry name" value="MFS"/>
</dbReference>
<feature type="transmembrane region" description="Helical" evidence="6">
    <location>
        <begin position="386"/>
        <end position="404"/>
    </location>
</feature>
<dbReference type="GO" id="GO:0005886">
    <property type="term" value="C:plasma membrane"/>
    <property type="evidence" value="ECO:0007669"/>
    <property type="project" value="TreeGrafter"/>
</dbReference>
<feature type="transmembrane region" description="Helical" evidence="6">
    <location>
        <begin position="141"/>
        <end position="162"/>
    </location>
</feature>
<keyword evidence="2 6" id="KW-0812">Transmembrane</keyword>
<name>A0A093VKR2_TALMA</name>
<dbReference type="CDD" id="cd17502">
    <property type="entry name" value="MFS_Azr1_MDR_like"/>
    <property type="match status" value="1"/>
</dbReference>
<keyword evidence="4 6" id="KW-0472">Membrane</keyword>
<feature type="transmembrane region" description="Helical" evidence="6">
    <location>
        <begin position="514"/>
        <end position="534"/>
    </location>
</feature>
<dbReference type="PANTHER" id="PTHR23501">
    <property type="entry name" value="MAJOR FACILITATOR SUPERFAMILY"/>
    <property type="match status" value="1"/>
</dbReference>
<evidence type="ECO:0000256" key="1">
    <source>
        <dbReference type="ARBA" id="ARBA00004141"/>
    </source>
</evidence>
<feature type="transmembrane region" description="Helical" evidence="6">
    <location>
        <begin position="416"/>
        <end position="437"/>
    </location>
</feature>
<evidence type="ECO:0000259" key="7">
    <source>
        <dbReference type="PROSITE" id="PS50850"/>
    </source>
</evidence>
<proteinExistence type="predicted"/>
<dbReference type="eggNOG" id="KOG0254">
    <property type="taxonomic scope" value="Eukaryota"/>
</dbReference>
<keyword evidence="3 6" id="KW-1133">Transmembrane helix</keyword>
<evidence type="ECO:0000313" key="8">
    <source>
        <dbReference type="EMBL" id="KFX53127.1"/>
    </source>
</evidence>
<comment type="caution">
    <text evidence="8">The sequence shown here is derived from an EMBL/GenBank/DDBJ whole genome shotgun (WGS) entry which is preliminary data.</text>
</comment>
<dbReference type="Gene3D" id="1.20.1720.10">
    <property type="entry name" value="Multidrug resistance protein D"/>
    <property type="match status" value="1"/>
</dbReference>
<dbReference type="GO" id="GO:0022857">
    <property type="term" value="F:transmembrane transporter activity"/>
    <property type="evidence" value="ECO:0007669"/>
    <property type="project" value="InterPro"/>
</dbReference>
<dbReference type="EMBL" id="JPOX01000001">
    <property type="protein sequence ID" value="KFX53127.1"/>
    <property type="molecule type" value="Genomic_DNA"/>
</dbReference>
<sequence length="552" mass="58594">MSEASVSERTKNEIDENTNAMPIGTHSPPPEKGPEDAQNPVHLSSIRLSAIVFSLCLAVFLCGLDQTVIATATPKISDSFHSLGDVGWWTSAYLLTTATFQLLYGKAYSLVTVKHVYLFAMLIFVVGSIICAAAPNSIALILGRAIAGVGASGLMSGAVLIIAQSAPLEKRSGLLGIITGIFGISSIAGPFIGGALTERSTWRWCFGINAPIGAVTMAIVAVCVKKIEHSDNNGKNRATLTQKIKQFDLFGMVVILASLVCLILALQLGGSQSSWNSGRVIALFVVAGVLLLAFLAMEKWLSKSRTIPSTIVQSRSMWAAALFAACTAAAMFVAVTYLPIYFQAVRGSSALRSGVMLTPLILGFVVMSVFAGILTNMMGYSNPAMIAGAVLSAVGAGLLMTFALDTPSPKWIGYQVLFGFGIGFGLQQPMLVVQTVLPSEDIPIGVSLITLFQMVSGSIFVSVSQSIFQNTIVDIHNVFPNISVDTLLKTGATDIPTLFSDDQLLRVLPIYRNAIINTFYVALALSCLSILGALGTEWKSMKTKAVSEEVEQ</sequence>
<evidence type="ECO:0000256" key="5">
    <source>
        <dbReference type="SAM" id="MobiDB-lite"/>
    </source>
</evidence>
<dbReference type="HOGENOM" id="CLU_000960_22_1_1"/>
<gene>
    <name evidence="8" type="ORF">GQ26_0010100</name>
</gene>
<evidence type="ECO:0000256" key="2">
    <source>
        <dbReference type="ARBA" id="ARBA00022692"/>
    </source>
</evidence>
<comment type="subcellular location">
    <subcellularLocation>
        <location evidence="1">Membrane</location>
        <topology evidence="1">Multi-pass membrane protein</topology>
    </subcellularLocation>
</comment>
<dbReference type="PRINTS" id="PR01036">
    <property type="entry name" value="TCRTETB"/>
</dbReference>
<feature type="compositionally biased region" description="Basic and acidic residues" evidence="5">
    <location>
        <begin position="1"/>
        <end position="14"/>
    </location>
</feature>
<feature type="transmembrane region" description="Helical" evidence="6">
    <location>
        <begin position="444"/>
        <end position="463"/>
    </location>
</feature>
<feature type="region of interest" description="Disordered" evidence="5">
    <location>
        <begin position="1"/>
        <end position="38"/>
    </location>
</feature>
<evidence type="ECO:0000256" key="3">
    <source>
        <dbReference type="ARBA" id="ARBA00022989"/>
    </source>
</evidence>
<feature type="transmembrane region" description="Helical" evidence="6">
    <location>
        <begin position="174"/>
        <end position="196"/>
    </location>
</feature>